<protein>
    <recommendedName>
        <fullName evidence="8">YetF C-terminal domain-containing protein</fullName>
    </recommendedName>
</protein>
<feature type="transmembrane region" description="Helical" evidence="7">
    <location>
        <begin position="58"/>
        <end position="79"/>
    </location>
</feature>
<dbReference type="InterPro" id="IPR007353">
    <property type="entry name" value="DUF421"/>
</dbReference>
<dbReference type="GO" id="GO:0005886">
    <property type="term" value="C:plasma membrane"/>
    <property type="evidence" value="ECO:0007669"/>
    <property type="project" value="UniProtKB-SubCell"/>
</dbReference>
<accession>A0A1E5G0S9</accession>
<comment type="similarity">
    <text evidence="2">Belongs to the UPF0702 family.</text>
</comment>
<dbReference type="PANTHER" id="PTHR34582">
    <property type="entry name" value="UPF0702 TRANSMEMBRANE PROTEIN YCAP"/>
    <property type="match status" value="1"/>
</dbReference>
<evidence type="ECO:0000313" key="9">
    <source>
        <dbReference type="EMBL" id="OEF96339.1"/>
    </source>
</evidence>
<evidence type="ECO:0000256" key="5">
    <source>
        <dbReference type="ARBA" id="ARBA00022989"/>
    </source>
</evidence>
<evidence type="ECO:0000259" key="8">
    <source>
        <dbReference type="Pfam" id="PF04239"/>
    </source>
</evidence>
<reference evidence="9 10" key="1">
    <citation type="submission" date="2016-09" db="EMBL/GenBank/DDBJ databases">
        <title>Draft genome sequence for the type strain of Desulfuribacillus alkaliarsenatis AHT28, an obligately anaerobic, sulfidogenic bacterium isolated from Russian soda lake sediments.</title>
        <authorList>
            <person name="Abin C.A."/>
            <person name="Hollibaugh J.T."/>
        </authorList>
    </citation>
    <scope>NUCLEOTIDE SEQUENCE [LARGE SCALE GENOMIC DNA]</scope>
    <source>
        <strain evidence="9 10">AHT28</strain>
    </source>
</reference>
<dbReference type="AlphaFoldDB" id="A0A1E5G0S9"/>
<gene>
    <name evidence="9" type="ORF">BHF68_09320</name>
</gene>
<keyword evidence="5 7" id="KW-1133">Transmembrane helix</keyword>
<dbReference type="OrthoDB" id="1682423at2"/>
<feature type="transmembrane region" description="Helical" evidence="7">
    <location>
        <begin position="6"/>
        <end position="26"/>
    </location>
</feature>
<dbReference type="InterPro" id="IPR023090">
    <property type="entry name" value="UPF0702_alpha/beta_dom_sf"/>
</dbReference>
<dbReference type="EMBL" id="MIJE01000032">
    <property type="protein sequence ID" value="OEF96339.1"/>
    <property type="molecule type" value="Genomic_DNA"/>
</dbReference>
<evidence type="ECO:0000313" key="10">
    <source>
        <dbReference type="Proteomes" id="UP000094296"/>
    </source>
</evidence>
<dbReference type="PANTHER" id="PTHR34582:SF6">
    <property type="entry name" value="UPF0702 TRANSMEMBRANE PROTEIN YCAP"/>
    <property type="match status" value="1"/>
</dbReference>
<keyword evidence="4 7" id="KW-0812">Transmembrane</keyword>
<keyword evidence="10" id="KW-1185">Reference proteome</keyword>
<sequence>MEDLFVSVYRTFFIYFFILIIMRVMGKREVAKLSIFDLVVFIMIAELAAVGIEDTDKQLLGIIIPITMVMLLQMLLSYISMKKENVRNLIDGEPSLIIQNGKINDAEMKKQRYDVNDLIMQLHEKQIKNVAEVEYAILEPSGKLTVFPKETSSGSGQNEQVRVIRSKQDDMLNMEIGDMMSLLKDSNTIKTEVRFKGLPLILVSDCKVKEENLQRINQNRFWLKNKLQEAGFKEIKDVYFASIDENGNLFVDGKDY</sequence>
<dbReference type="Proteomes" id="UP000094296">
    <property type="component" value="Unassembled WGS sequence"/>
</dbReference>
<feature type="transmembrane region" description="Helical" evidence="7">
    <location>
        <begin position="33"/>
        <end position="52"/>
    </location>
</feature>
<keyword evidence="6 7" id="KW-0472">Membrane</keyword>
<name>A0A1E5G0S9_9FIRM</name>
<organism evidence="9 10">
    <name type="scientific">Desulfuribacillus alkaliarsenatis</name>
    <dbReference type="NCBI Taxonomy" id="766136"/>
    <lineage>
        <taxon>Bacteria</taxon>
        <taxon>Bacillati</taxon>
        <taxon>Bacillota</taxon>
        <taxon>Desulfuribacillia</taxon>
        <taxon>Desulfuribacillales</taxon>
        <taxon>Desulfuribacillaceae</taxon>
        <taxon>Desulfuribacillus</taxon>
    </lineage>
</organism>
<comment type="caution">
    <text evidence="9">The sequence shown here is derived from an EMBL/GenBank/DDBJ whole genome shotgun (WGS) entry which is preliminary data.</text>
</comment>
<comment type="subcellular location">
    <subcellularLocation>
        <location evidence="1">Cell membrane</location>
        <topology evidence="1">Multi-pass membrane protein</topology>
    </subcellularLocation>
</comment>
<evidence type="ECO:0000256" key="2">
    <source>
        <dbReference type="ARBA" id="ARBA00006448"/>
    </source>
</evidence>
<evidence type="ECO:0000256" key="7">
    <source>
        <dbReference type="SAM" id="Phobius"/>
    </source>
</evidence>
<feature type="domain" description="YetF C-terminal" evidence="8">
    <location>
        <begin position="82"/>
        <end position="243"/>
    </location>
</feature>
<dbReference type="Gene3D" id="3.30.240.20">
    <property type="entry name" value="bsu07140 like domains"/>
    <property type="match status" value="2"/>
</dbReference>
<evidence type="ECO:0000256" key="4">
    <source>
        <dbReference type="ARBA" id="ARBA00022692"/>
    </source>
</evidence>
<evidence type="ECO:0000256" key="1">
    <source>
        <dbReference type="ARBA" id="ARBA00004651"/>
    </source>
</evidence>
<dbReference type="STRING" id="766136.BHF68_09320"/>
<dbReference type="RefSeq" id="WP_069643845.1">
    <property type="nucleotide sequence ID" value="NZ_MIJE01000032.1"/>
</dbReference>
<dbReference type="Pfam" id="PF04239">
    <property type="entry name" value="DUF421"/>
    <property type="match status" value="1"/>
</dbReference>
<keyword evidence="3" id="KW-1003">Cell membrane</keyword>
<evidence type="ECO:0000256" key="6">
    <source>
        <dbReference type="ARBA" id="ARBA00023136"/>
    </source>
</evidence>
<evidence type="ECO:0000256" key="3">
    <source>
        <dbReference type="ARBA" id="ARBA00022475"/>
    </source>
</evidence>
<proteinExistence type="inferred from homology"/>